<dbReference type="RefSeq" id="XP_033656723.1">
    <property type="nucleotide sequence ID" value="XM_033793399.1"/>
</dbReference>
<dbReference type="GeneID" id="54546574"/>
<evidence type="ECO:0000313" key="1">
    <source>
        <dbReference type="EMBL" id="KAF2279184.1"/>
    </source>
</evidence>
<dbReference type="Proteomes" id="UP000800097">
    <property type="component" value="Unassembled WGS sequence"/>
</dbReference>
<dbReference type="EMBL" id="ML986486">
    <property type="protein sequence ID" value="KAF2279184.1"/>
    <property type="molecule type" value="Genomic_DNA"/>
</dbReference>
<keyword evidence="2" id="KW-1185">Reference proteome</keyword>
<evidence type="ECO:0000313" key="2">
    <source>
        <dbReference type="Proteomes" id="UP000800097"/>
    </source>
</evidence>
<gene>
    <name evidence="1" type="ORF">EI97DRAFT_167558</name>
</gene>
<name>A0A6A6JSE4_WESOR</name>
<accession>A0A6A6JSE4</accession>
<dbReference type="OrthoDB" id="3695114at2759"/>
<proteinExistence type="predicted"/>
<dbReference type="AlphaFoldDB" id="A0A6A6JSE4"/>
<organism evidence="1 2">
    <name type="scientific">Westerdykella ornata</name>
    <dbReference type="NCBI Taxonomy" id="318751"/>
    <lineage>
        <taxon>Eukaryota</taxon>
        <taxon>Fungi</taxon>
        <taxon>Dikarya</taxon>
        <taxon>Ascomycota</taxon>
        <taxon>Pezizomycotina</taxon>
        <taxon>Dothideomycetes</taxon>
        <taxon>Pleosporomycetidae</taxon>
        <taxon>Pleosporales</taxon>
        <taxon>Sporormiaceae</taxon>
        <taxon>Westerdykella</taxon>
    </lineage>
</organism>
<reference evidence="1" key="1">
    <citation type="journal article" date="2020" name="Stud. Mycol.">
        <title>101 Dothideomycetes genomes: a test case for predicting lifestyles and emergence of pathogens.</title>
        <authorList>
            <person name="Haridas S."/>
            <person name="Albert R."/>
            <person name="Binder M."/>
            <person name="Bloem J."/>
            <person name="Labutti K."/>
            <person name="Salamov A."/>
            <person name="Andreopoulos B."/>
            <person name="Baker S."/>
            <person name="Barry K."/>
            <person name="Bills G."/>
            <person name="Bluhm B."/>
            <person name="Cannon C."/>
            <person name="Castanera R."/>
            <person name="Culley D."/>
            <person name="Daum C."/>
            <person name="Ezra D."/>
            <person name="Gonzalez J."/>
            <person name="Henrissat B."/>
            <person name="Kuo A."/>
            <person name="Liang C."/>
            <person name="Lipzen A."/>
            <person name="Lutzoni F."/>
            <person name="Magnuson J."/>
            <person name="Mondo S."/>
            <person name="Nolan M."/>
            <person name="Ohm R."/>
            <person name="Pangilinan J."/>
            <person name="Park H.-J."/>
            <person name="Ramirez L."/>
            <person name="Alfaro M."/>
            <person name="Sun H."/>
            <person name="Tritt A."/>
            <person name="Yoshinaga Y."/>
            <person name="Zwiers L.-H."/>
            <person name="Turgeon B."/>
            <person name="Goodwin S."/>
            <person name="Spatafora J."/>
            <person name="Crous P."/>
            <person name="Grigoriev I."/>
        </authorList>
    </citation>
    <scope>NUCLEOTIDE SEQUENCE</scope>
    <source>
        <strain evidence="1">CBS 379.55</strain>
    </source>
</reference>
<protein>
    <submittedName>
        <fullName evidence="1">Uncharacterized protein</fullName>
    </submittedName>
</protein>
<sequence>MMMEMMKQIMSRMEALEGRKAATMTPPSQEPTAPQIPPTTYIERCAKFPDPEKFDSDRAQYPTFRYQARAKLEADYRDISEKAQVDYIFQRYTGDVARVLLPWILNQAALTLQGLWAFIDLQFDDPHLKSKAIDQLHGIR</sequence>